<feature type="transmembrane region" description="Helical" evidence="1">
    <location>
        <begin position="38"/>
        <end position="55"/>
    </location>
</feature>
<keyword evidence="1" id="KW-0812">Transmembrane</keyword>
<feature type="transmembrane region" description="Helical" evidence="1">
    <location>
        <begin position="67"/>
        <end position="86"/>
    </location>
</feature>
<protein>
    <submittedName>
        <fullName evidence="2">Uncharacterized protein</fullName>
    </submittedName>
</protein>
<name>A0A224Y0V5_9HEMI</name>
<reference evidence="2" key="1">
    <citation type="journal article" date="2018" name="PLoS Negl. Trop. Dis.">
        <title>An insight into the salivary gland and fat body transcriptome of Panstrongylus lignarius (Hemiptera: Heteroptera), the main vector of Chagas disease in Peru.</title>
        <authorList>
            <person name="Nevoa J.C."/>
            <person name="Mendes M.T."/>
            <person name="da Silva M.V."/>
            <person name="Soares S.C."/>
            <person name="Oliveira C.J.F."/>
            <person name="Ribeiro J.M.C."/>
        </authorList>
    </citation>
    <scope>NUCLEOTIDE SEQUENCE</scope>
</reference>
<evidence type="ECO:0000313" key="2">
    <source>
        <dbReference type="EMBL" id="JAW14602.1"/>
    </source>
</evidence>
<keyword evidence="1" id="KW-0472">Membrane</keyword>
<evidence type="ECO:0000256" key="1">
    <source>
        <dbReference type="SAM" id="Phobius"/>
    </source>
</evidence>
<accession>A0A224Y0V5</accession>
<dbReference type="AlphaFoldDB" id="A0A224Y0V5"/>
<organism evidence="2">
    <name type="scientific">Panstrongylus lignarius</name>
    <dbReference type="NCBI Taxonomy" id="156445"/>
    <lineage>
        <taxon>Eukaryota</taxon>
        <taxon>Metazoa</taxon>
        <taxon>Ecdysozoa</taxon>
        <taxon>Arthropoda</taxon>
        <taxon>Hexapoda</taxon>
        <taxon>Insecta</taxon>
        <taxon>Pterygota</taxon>
        <taxon>Neoptera</taxon>
        <taxon>Paraneoptera</taxon>
        <taxon>Hemiptera</taxon>
        <taxon>Heteroptera</taxon>
        <taxon>Panheteroptera</taxon>
        <taxon>Cimicomorpha</taxon>
        <taxon>Reduviidae</taxon>
        <taxon>Triatominae</taxon>
        <taxon>Panstrongylus</taxon>
    </lineage>
</organism>
<dbReference type="EMBL" id="GFTR01001824">
    <property type="protein sequence ID" value="JAW14602.1"/>
    <property type="molecule type" value="Transcribed_RNA"/>
</dbReference>
<keyword evidence="1" id="KW-1133">Transmembrane helix</keyword>
<proteinExistence type="predicted"/>
<sequence length="111" mass="12777">MYSSWVTFFHGSPRKLLLLTALSQTIRSLSCVHTANSFLKLSSIYLLLLLLINVTSKASESVKCTEYEFLFPAFLQLLLAVVPLFFDTICNVWQITCYLNNLDHFLNDEDY</sequence>